<accession>A0A2A6C4F0</accession>
<reference evidence="2" key="1">
    <citation type="journal article" date="2008" name="Nat. Genet.">
        <title>The Pristionchus pacificus genome provides a unique perspective on nematode lifestyle and parasitism.</title>
        <authorList>
            <person name="Dieterich C."/>
            <person name="Clifton S.W."/>
            <person name="Schuster L.N."/>
            <person name="Chinwalla A."/>
            <person name="Delehaunty K."/>
            <person name="Dinkelacker I."/>
            <person name="Fulton L."/>
            <person name="Fulton R."/>
            <person name="Godfrey J."/>
            <person name="Minx P."/>
            <person name="Mitreva M."/>
            <person name="Roeseler W."/>
            <person name="Tian H."/>
            <person name="Witte H."/>
            <person name="Yang S.P."/>
            <person name="Wilson R.K."/>
            <person name="Sommer R.J."/>
        </authorList>
    </citation>
    <scope>NUCLEOTIDE SEQUENCE [LARGE SCALE GENOMIC DNA]</scope>
    <source>
        <strain evidence="2">PS312</strain>
    </source>
</reference>
<evidence type="ECO:0000313" key="2">
    <source>
        <dbReference type="Proteomes" id="UP000005239"/>
    </source>
</evidence>
<proteinExistence type="predicted"/>
<dbReference type="AlphaFoldDB" id="A0A2A6C4F0"/>
<gene>
    <name evidence="1" type="primary">WBGene00279072</name>
</gene>
<evidence type="ECO:0000313" key="1">
    <source>
        <dbReference type="EnsemblMetazoa" id="PPA40703.1"/>
    </source>
</evidence>
<protein>
    <submittedName>
        <fullName evidence="1">Uncharacterized protein</fullName>
    </submittedName>
</protein>
<name>A0A2A6C4F0_PRIPA</name>
<keyword evidence="2" id="KW-1185">Reference proteome</keyword>
<reference evidence="1" key="2">
    <citation type="submission" date="2022-06" db="UniProtKB">
        <authorList>
            <consortium name="EnsemblMetazoa"/>
        </authorList>
    </citation>
    <scope>IDENTIFICATION</scope>
    <source>
        <strain evidence="1">PS312</strain>
    </source>
</reference>
<dbReference type="EnsemblMetazoa" id="PPA40703.1">
    <property type="protein sequence ID" value="PPA40703.1"/>
    <property type="gene ID" value="WBGene00279072"/>
</dbReference>
<accession>A0A8R1YXX6</accession>
<dbReference type="Proteomes" id="UP000005239">
    <property type="component" value="Unassembled WGS sequence"/>
</dbReference>
<organism evidence="1 2">
    <name type="scientific">Pristionchus pacificus</name>
    <name type="common">Parasitic nematode worm</name>
    <dbReference type="NCBI Taxonomy" id="54126"/>
    <lineage>
        <taxon>Eukaryota</taxon>
        <taxon>Metazoa</taxon>
        <taxon>Ecdysozoa</taxon>
        <taxon>Nematoda</taxon>
        <taxon>Chromadorea</taxon>
        <taxon>Rhabditida</taxon>
        <taxon>Rhabditina</taxon>
        <taxon>Diplogasteromorpha</taxon>
        <taxon>Diplogasteroidea</taxon>
        <taxon>Neodiplogasteridae</taxon>
        <taxon>Pristionchus</taxon>
    </lineage>
</organism>
<sequence length="96" mass="9984">MRLFLASLLFFAALAFDVEGQSTASVSVTKDGQETSMTVNGEGSVGASLAENSDGTIDASTVNEGIPTKRVFAAHSSAFKYSFASSVMVIALTRVL</sequence>